<reference evidence="5" key="1">
    <citation type="submission" date="2021-05" db="EMBL/GenBank/DDBJ databases">
        <authorList>
            <person name="Arsene-Ploetze F."/>
        </authorList>
    </citation>
    <scope>NUCLEOTIDE SEQUENCE</scope>
    <source>
        <strain evidence="5">DSM 42138</strain>
    </source>
</reference>
<protein>
    <submittedName>
        <fullName evidence="5">Regulatory GntR family protein</fullName>
    </submittedName>
</protein>
<keyword evidence="6" id="KW-1185">Reference proteome</keyword>
<accession>A0A9W4DKL2</accession>
<dbReference type="InterPro" id="IPR000524">
    <property type="entry name" value="Tscrpt_reg_HTH_GntR"/>
</dbReference>
<organism evidence="5 6">
    <name type="scientific">Actinacidiphila cocklensis</name>
    <dbReference type="NCBI Taxonomy" id="887465"/>
    <lineage>
        <taxon>Bacteria</taxon>
        <taxon>Bacillati</taxon>
        <taxon>Actinomycetota</taxon>
        <taxon>Actinomycetes</taxon>
        <taxon>Kitasatosporales</taxon>
        <taxon>Streptomycetaceae</taxon>
        <taxon>Actinacidiphila</taxon>
    </lineage>
</organism>
<keyword evidence="1" id="KW-0805">Transcription regulation</keyword>
<evidence type="ECO:0000313" key="6">
    <source>
        <dbReference type="Proteomes" id="UP001152519"/>
    </source>
</evidence>
<dbReference type="PANTHER" id="PTHR44846">
    <property type="entry name" value="MANNOSYL-D-GLYCERATE TRANSPORT/METABOLISM SYSTEM REPRESSOR MNGR-RELATED"/>
    <property type="match status" value="1"/>
</dbReference>
<dbReference type="CDD" id="cd07377">
    <property type="entry name" value="WHTH_GntR"/>
    <property type="match status" value="2"/>
</dbReference>
<evidence type="ECO:0000259" key="4">
    <source>
        <dbReference type="PROSITE" id="PS50949"/>
    </source>
</evidence>
<dbReference type="Pfam" id="PF00392">
    <property type="entry name" value="GntR"/>
    <property type="match status" value="2"/>
</dbReference>
<dbReference type="SUPFAM" id="SSF46785">
    <property type="entry name" value="Winged helix' DNA-binding domain"/>
    <property type="match status" value="2"/>
</dbReference>
<dbReference type="InterPro" id="IPR036388">
    <property type="entry name" value="WH-like_DNA-bd_sf"/>
</dbReference>
<dbReference type="GO" id="GO:0003700">
    <property type="term" value="F:DNA-binding transcription factor activity"/>
    <property type="evidence" value="ECO:0007669"/>
    <property type="project" value="InterPro"/>
</dbReference>
<evidence type="ECO:0000256" key="1">
    <source>
        <dbReference type="ARBA" id="ARBA00023015"/>
    </source>
</evidence>
<dbReference type="AlphaFoldDB" id="A0A9W4DKL2"/>
<dbReference type="Gene3D" id="1.10.10.10">
    <property type="entry name" value="Winged helix-like DNA-binding domain superfamily/Winged helix DNA-binding domain"/>
    <property type="match status" value="2"/>
</dbReference>
<dbReference type="PROSITE" id="PS50949">
    <property type="entry name" value="HTH_GNTR"/>
    <property type="match status" value="2"/>
</dbReference>
<feature type="domain" description="HTH gntR-type" evidence="4">
    <location>
        <begin position="8"/>
        <end position="76"/>
    </location>
</feature>
<dbReference type="InterPro" id="IPR036390">
    <property type="entry name" value="WH_DNA-bd_sf"/>
</dbReference>
<keyword evidence="2" id="KW-0238">DNA-binding</keyword>
<proteinExistence type="predicted"/>
<evidence type="ECO:0000313" key="5">
    <source>
        <dbReference type="EMBL" id="CAG6393136.1"/>
    </source>
</evidence>
<dbReference type="Proteomes" id="UP001152519">
    <property type="component" value="Unassembled WGS sequence"/>
</dbReference>
<dbReference type="PRINTS" id="PR00035">
    <property type="entry name" value="HTHGNTR"/>
</dbReference>
<sequence length="149" mass="16322">MGSRSTPWGAYKTITDALRRRITAGEFPPGVQLPSEAALRAEYGVARNTLRRALSDLEHEGLLVTMPGRGRLAASQMDTTPPAPIFRRISADLRAAIERGELNRGDILPSEAALTAQYEVSRWTARQALIDLEAAGLIETRHGKGRFVK</sequence>
<dbReference type="RefSeq" id="WP_251488514.1">
    <property type="nucleotide sequence ID" value="NZ_CAJSLV010000048.1"/>
</dbReference>
<dbReference type="EMBL" id="CAJSLV010000048">
    <property type="protein sequence ID" value="CAG6393136.1"/>
    <property type="molecule type" value="Genomic_DNA"/>
</dbReference>
<dbReference type="InterPro" id="IPR050679">
    <property type="entry name" value="Bact_HTH_transcr_reg"/>
</dbReference>
<keyword evidence="3" id="KW-0804">Transcription</keyword>
<dbReference type="SMART" id="SM00345">
    <property type="entry name" value="HTH_GNTR"/>
    <property type="match status" value="2"/>
</dbReference>
<name>A0A9W4DKL2_9ACTN</name>
<dbReference type="GO" id="GO:0003677">
    <property type="term" value="F:DNA binding"/>
    <property type="evidence" value="ECO:0007669"/>
    <property type="project" value="UniProtKB-KW"/>
</dbReference>
<feature type="domain" description="HTH gntR-type" evidence="4">
    <location>
        <begin position="83"/>
        <end position="149"/>
    </location>
</feature>
<dbReference type="GO" id="GO:0045892">
    <property type="term" value="P:negative regulation of DNA-templated transcription"/>
    <property type="evidence" value="ECO:0007669"/>
    <property type="project" value="TreeGrafter"/>
</dbReference>
<evidence type="ECO:0000256" key="3">
    <source>
        <dbReference type="ARBA" id="ARBA00023163"/>
    </source>
</evidence>
<dbReference type="PANTHER" id="PTHR44846:SF17">
    <property type="entry name" value="GNTR-FAMILY TRANSCRIPTIONAL REGULATOR"/>
    <property type="match status" value="1"/>
</dbReference>
<comment type="caution">
    <text evidence="5">The sequence shown here is derived from an EMBL/GenBank/DDBJ whole genome shotgun (WGS) entry which is preliminary data.</text>
</comment>
<evidence type="ECO:0000256" key="2">
    <source>
        <dbReference type="ARBA" id="ARBA00023125"/>
    </source>
</evidence>
<gene>
    <name evidence="5" type="ORF">SCOCK_20167</name>
</gene>